<evidence type="ECO:0000259" key="1">
    <source>
        <dbReference type="Pfam" id="PF00117"/>
    </source>
</evidence>
<dbReference type="EC" id="3.4.-.-" evidence="2"/>
<dbReference type="InterPro" id="IPR044992">
    <property type="entry name" value="ChyE-like"/>
</dbReference>
<proteinExistence type="predicted"/>
<evidence type="ECO:0000313" key="3">
    <source>
        <dbReference type="Proteomes" id="UP001268256"/>
    </source>
</evidence>
<comment type="caution">
    <text evidence="2">The sequence shown here is derived from an EMBL/GenBank/DDBJ whole genome shotgun (WGS) entry which is preliminary data.</text>
</comment>
<dbReference type="PANTHER" id="PTHR42695:SF5">
    <property type="entry name" value="GLUTAMINE AMIDOTRANSFERASE YLR126C-RELATED"/>
    <property type="match status" value="1"/>
</dbReference>
<dbReference type="InterPro" id="IPR029062">
    <property type="entry name" value="Class_I_gatase-like"/>
</dbReference>
<dbReference type="Pfam" id="PF00117">
    <property type="entry name" value="GATase"/>
    <property type="match status" value="1"/>
</dbReference>
<evidence type="ECO:0000313" key="2">
    <source>
        <dbReference type="EMBL" id="MDS3861344.1"/>
    </source>
</evidence>
<organism evidence="2 3">
    <name type="scientific">Pseudocalidococcus azoricus BACA0444</name>
    <dbReference type="NCBI Taxonomy" id="2918990"/>
    <lineage>
        <taxon>Bacteria</taxon>
        <taxon>Bacillati</taxon>
        <taxon>Cyanobacteriota</taxon>
        <taxon>Cyanophyceae</taxon>
        <taxon>Acaryochloridales</taxon>
        <taxon>Thermosynechococcaceae</taxon>
        <taxon>Pseudocalidococcus</taxon>
        <taxon>Pseudocalidococcus azoricus</taxon>
    </lineage>
</organism>
<dbReference type="Proteomes" id="UP001268256">
    <property type="component" value="Unassembled WGS sequence"/>
</dbReference>
<sequence length="242" mass="26670">MSRLHYLRHVPFEGPGNIAKWAESRGYSLTGTHLDQNDPLPGLDSFDWLVVMGGPMNVDQEADYPWLAVEKAFILSAIDRGKTVLGVCLGAQLIASVLGGVVYPGPAKEIGWFPIELTVKGLQYQLFPPGRDQFMVFHWHGDTFTIPSGAWALASSNACAQQGFLYNQRVLGLQCHLESTQESIQALLNHCADELVPGTYIQSATAIQAQCQYLLELEQTLFYVLDQFAELSVNAPSLLDLT</sequence>
<dbReference type="FunFam" id="3.40.50.880:FF:000033">
    <property type="entry name" value="Glutamine amidotransferase class-I"/>
    <property type="match status" value="1"/>
</dbReference>
<keyword evidence="2" id="KW-0378">Hydrolase</keyword>
<dbReference type="InterPro" id="IPR017926">
    <property type="entry name" value="GATASE"/>
</dbReference>
<dbReference type="EMBL" id="JAVMIP010000011">
    <property type="protein sequence ID" value="MDS3861344.1"/>
    <property type="molecule type" value="Genomic_DNA"/>
</dbReference>
<dbReference type="PANTHER" id="PTHR42695">
    <property type="entry name" value="GLUTAMINE AMIDOTRANSFERASE YLR126C-RELATED"/>
    <property type="match status" value="1"/>
</dbReference>
<dbReference type="Gene3D" id="3.40.50.880">
    <property type="match status" value="1"/>
</dbReference>
<dbReference type="CDD" id="cd01741">
    <property type="entry name" value="GATase1_1"/>
    <property type="match status" value="1"/>
</dbReference>
<dbReference type="SUPFAM" id="SSF52317">
    <property type="entry name" value="Class I glutamine amidotransferase-like"/>
    <property type="match status" value="1"/>
</dbReference>
<dbReference type="RefSeq" id="WP_322878588.1">
    <property type="nucleotide sequence ID" value="NZ_JAVMIP010000011.1"/>
</dbReference>
<dbReference type="PROSITE" id="PS51273">
    <property type="entry name" value="GATASE_TYPE_1"/>
    <property type="match status" value="1"/>
</dbReference>
<dbReference type="GO" id="GO:0016787">
    <property type="term" value="F:hydrolase activity"/>
    <property type="evidence" value="ECO:0007669"/>
    <property type="project" value="UniProtKB-KW"/>
</dbReference>
<dbReference type="GO" id="GO:0005829">
    <property type="term" value="C:cytosol"/>
    <property type="evidence" value="ECO:0007669"/>
    <property type="project" value="TreeGrafter"/>
</dbReference>
<name>A0AAE4JYT9_9CYAN</name>
<protein>
    <submittedName>
        <fullName evidence="2">Type 1 glutamine amidotransferase</fullName>
        <ecNumber evidence="2">3.4.-.-</ecNumber>
    </submittedName>
</protein>
<feature type="domain" description="Glutamine amidotransferase" evidence="1">
    <location>
        <begin position="18"/>
        <end position="183"/>
    </location>
</feature>
<gene>
    <name evidence="2" type="ORF">RIF25_11045</name>
</gene>
<accession>A0AAE4JYT9</accession>
<dbReference type="AlphaFoldDB" id="A0AAE4JYT9"/>
<keyword evidence="3" id="KW-1185">Reference proteome</keyword>
<reference evidence="3" key="1">
    <citation type="submission" date="2023-07" db="EMBL/GenBank/DDBJ databases">
        <authorList>
            <person name="Luz R."/>
            <person name="Cordeiro R."/>
            <person name="Fonseca A."/>
            <person name="Goncalves V."/>
        </authorList>
    </citation>
    <scope>NUCLEOTIDE SEQUENCE [LARGE SCALE GENOMIC DNA]</scope>
    <source>
        <strain evidence="3">BACA0444</strain>
    </source>
</reference>
<keyword evidence="2" id="KW-0315">Glutamine amidotransferase</keyword>